<organism evidence="2 3">
    <name type="scientific">Lachnospira hominis</name>
    <name type="common">ex Liu et al. 2021</name>
    <dbReference type="NCBI Taxonomy" id="2763051"/>
    <lineage>
        <taxon>Bacteria</taxon>
        <taxon>Bacillati</taxon>
        <taxon>Bacillota</taxon>
        <taxon>Clostridia</taxon>
        <taxon>Lachnospirales</taxon>
        <taxon>Lachnospiraceae</taxon>
        <taxon>Lachnospira</taxon>
    </lineage>
</organism>
<comment type="caution">
    <text evidence="2">The sequence shown here is derived from an EMBL/GenBank/DDBJ whole genome shotgun (WGS) entry which is preliminary data.</text>
</comment>
<evidence type="ECO:0008006" key="4">
    <source>
        <dbReference type="Google" id="ProtNLM"/>
    </source>
</evidence>
<accession>A0ABR7G0K8</accession>
<sequence>MFGNNVLAENMKGDKVKTKIKIGIILVLSLLLIIICWNIYKQSPRYIIKDTVMWYEKDFTIPLFCKKVKFEYDDETGEYAGKFLITKKQADKIKKKLTSARARSGNSTHAENEYKGEDIRELSEKILNTTVVSKNLLYTTYMGKEKKRDDIDSQEIFPESWLIENEENLILLYRIMPQYGYARLFNESDIENVPISYVLIYMDKEGKYYFCIKRAEYSNWKGLDMR</sequence>
<dbReference type="Proteomes" id="UP000628463">
    <property type="component" value="Unassembled WGS sequence"/>
</dbReference>
<keyword evidence="1" id="KW-0472">Membrane</keyword>
<gene>
    <name evidence="2" type="ORF">H8S01_04900</name>
</gene>
<dbReference type="EMBL" id="JACOPD010000003">
    <property type="protein sequence ID" value="MBC5680301.1"/>
    <property type="molecule type" value="Genomic_DNA"/>
</dbReference>
<proteinExistence type="predicted"/>
<protein>
    <recommendedName>
        <fullName evidence="4">DUF5044 domain-containing protein</fullName>
    </recommendedName>
</protein>
<dbReference type="RefSeq" id="WP_186836395.1">
    <property type="nucleotide sequence ID" value="NZ_JACOPD010000003.1"/>
</dbReference>
<keyword evidence="1" id="KW-1133">Transmembrane helix</keyword>
<evidence type="ECO:0000256" key="1">
    <source>
        <dbReference type="SAM" id="Phobius"/>
    </source>
</evidence>
<evidence type="ECO:0000313" key="3">
    <source>
        <dbReference type="Proteomes" id="UP000628463"/>
    </source>
</evidence>
<keyword evidence="1" id="KW-0812">Transmembrane</keyword>
<evidence type="ECO:0000313" key="2">
    <source>
        <dbReference type="EMBL" id="MBC5680301.1"/>
    </source>
</evidence>
<feature type="transmembrane region" description="Helical" evidence="1">
    <location>
        <begin position="20"/>
        <end position="40"/>
    </location>
</feature>
<name>A0ABR7G0K8_9FIRM</name>
<keyword evidence="3" id="KW-1185">Reference proteome</keyword>
<reference evidence="2 3" key="1">
    <citation type="submission" date="2020-08" db="EMBL/GenBank/DDBJ databases">
        <title>Genome public.</title>
        <authorList>
            <person name="Liu C."/>
            <person name="Sun Q."/>
        </authorList>
    </citation>
    <scope>NUCLEOTIDE SEQUENCE [LARGE SCALE GENOMIC DNA]</scope>
    <source>
        <strain evidence="2 3">NSJ-43</strain>
    </source>
</reference>